<dbReference type="GO" id="GO:0004707">
    <property type="term" value="F:MAP kinase activity"/>
    <property type="evidence" value="ECO:0007669"/>
    <property type="project" value="UniProtKB-EC"/>
</dbReference>
<evidence type="ECO:0000313" key="15">
    <source>
        <dbReference type="EMBL" id="MBA0724632.1"/>
    </source>
</evidence>
<evidence type="ECO:0000256" key="8">
    <source>
        <dbReference type="ARBA" id="ARBA00022840"/>
    </source>
</evidence>
<dbReference type="PANTHER" id="PTHR24055">
    <property type="entry name" value="MITOGEN-ACTIVATED PROTEIN KINASE"/>
    <property type="match status" value="1"/>
</dbReference>
<dbReference type="SMART" id="SM00220">
    <property type="entry name" value="S_TKc"/>
    <property type="match status" value="1"/>
</dbReference>
<dbReference type="InterPro" id="IPR011009">
    <property type="entry name" value="Kinase-like_dom_sf"/>
</dbReference>
<dbReference type="InterPro" id="IPR017441">
    <property type="entry name" value="Protein_kinase_ATP_BS"/>
</dbReference>
<dbReference type="FunFam" id="1.10.510.10:FF:000206">
    <property type="entry name" value="Mitogen-activated protein kinase"/>
    <property type="match status" value="1"/>
</dbReference>
<reference evidence="15 16" key="1">
    <citation type="journal article" date="2019" name="Genome Biol. Evol.">
        <title>Insights into the evolution of the New World diploid cottons (Gossypium, subgenus Houzingenia) based on genome sequencing.</title>
        <authorList>
            <person name="Grover C.E."/>
            <person name="Arick M.A. 2nd"/>
            <person name="Thrash A."/>
            <person name="Conover J.L."/>
            <person name="Sanders W.S."/>
            <person name="Peterson D.G."/>
            <person name="Frelichowski J.E."/>
            <person name="Scheffler J.A."/>
            <person name="Scheffler B.E."/>
            <person name="Wendel J.F."/>
        </authorList>
    </citation>
    <scope>NUCLEOTIDE SEQUENCE [LARGE SCALE GENOMIC DNA]</scope>
    <source>
        <strain evidence="15">4</strain>
        <tissue evidence="15">Leaf</tissue>
    </source>
</reference>
<dbReference type="EC" id="2.7.11.24" evidence="2"/>
<evidence type="ECO:0000256" key="12">
    <source>
        <dbReference type="PROSITE-ProRule" id="PRU10141"/>
    </source>
</evidence>
<keyword evidence="16" id="KW-1185">Reference proteome</keyword>
<evidence type="ECO:0000256" key="2">
    <source>
        <dbReference type="ARBA" id="ARBA00012411"/>
    </source>
</evidence>
<dbReference type="Gene3D" id="1.10.510.10">
    <property type="entry name" value="Transferase(Phosphotransferase) domain 1"/>
    <property type="match status" value="1"/>
</dbReference>
<protein>
    <recommendedName>
        <fullName evidence="2">mitogen-activated protein kinase</fullName>
        <ecNumber evidence="2">2.7.11.24</ecNumber>
    </recommendedName>
</protein>
<dbReference type="Gene3D" id="3.30.200.20">
    <property type="entry name" value="Phosphorylase Kinase, domain 1"/>
    <property type="match status" value="1"/>
</dbReference>
<dbReference type="Proteomes" id="UP000593574">
    <property type="component" value="Unassembled WGS sequence"/>
</dbReference>
<evidence type="ECO:0000256" key="9">
    <source>
        <dbReference type="ARBA" id="ARBA00047592"/>
    </source>
</evidence>
<evidence type="ECO:0000256" key="5">
    <source>
        <dbReference type="ARBA" id="ARBA00022679"/>
    </source>
</evidence>
<keyword evidence="6 12" id="KW-0547">Nucleotide-binding</keyword>
<gene>
    <name evidence="15" type="ORF">Golax_021308</name>
</gene>
<comment type="similarity">
    <text evidence="1">Belongs to the protein kinase superfamily. CMGC Ser/Thr protein kinase family. MAP kinase subfamily.</text>
</comment>
<dbReference type="PROSITE" id="PS00107">
    <property type="entry name" value="PROTEIN_KINASE_ATP"/>
    <property type="match status" value="1"/>
</dbReference>
<comment type="catalytic activity">
    <reaction evidence="10">
        <text>L-seryl-[protein] + ATP = O-phospho-L-seryl-[protein] + ADP + H(+)</text>
        <dbReference type="Rhea" id="RHEA:17989"/>
        <dbReference type="Rhea" id="RHEA-COMP:9863"/>
        <dbReference type="Rhea" id="RHEA-COMP:11604"/>
        <dbReference type="ChEBI" id="CHEBI:15378"/>
        <dbReference type="ChEBI" id="CHEBI:29999"/>
        <dbReference type="ChEBI" id="CHEBI:30616"/>
        <dbReference type="ChEBI" id="CHEBI:83421"/>
        <dbReference type="ChEBI" id="CHEBI:456216"/>
        <dbReference type="EC" id="2.7.11.24"/>
    </reaction>
</comment>
<sequence length="403" mass="46239">MATLVEPPNGVKPKGKHYYSMWQTLFEIDTKYVPIKPIGRGAYGIVCSAINRETNEKVAIKKINNVFENRVDALRTLRELKLLRHIRHENVIALKDVMMPIQRIGFKDVYLVYELMDTDLHQIIKSPQPLSNDHCKYFIFQDLYTVKCLVSVNSCPLILNYCELLGLGFDELCSRLLLRGLKYLHSANILHRDLKPGNLLVNANCDLKICDFGLARTSRGNEQFMTEYVVTRWYRAPELLLCCDNYGTSIDVWSVGCIFAEILGRKPIFPGTECLNQLKLIINVLGSQQEADIQFIDNPKARRYIKSLPYSRGTHFSLLYPQADPLAIDLLQRMLVFDPSKRITVTEALLHPYLLGLYDPRCNPPAQVPIDLEIDENMGESMIREMMWSEMLHYHPEAVSANA</sequence>
<evidence type="ECO:0000256" key="1">
    <source>
        <dbReference type="ARBA" id="ARBA00008832"/>
    </source>
</evidence>
<evidence type="ECO:0000256" key="6">
    <source>
        <dbReference type="ARBA" id="ARBA00022741"/>
    </source>
</evidence>
<keyword evidence="3 13" id="KW-0723">Serine/threonine-protein kinase</keyword>
<evidence type="ECO:0000259" key="14">
    <source>
        <dbReference type="PROSITE" id="PS50011"/>
    </source>
</evidence>
<dbReference type="PROSITE" id="PS00108">
    <property type="entry name" value="PROTEIN_KINASE_ST"/>
    <property type="match status" value="1"/>
</dbReference>
<evidence type="ECO:0000256" key="13">
    <source>
        <dbReference type="RuleBase" id="RU000304"/>
    </source>
</evidence>
<keyword evidence="5" id="KW-0808">Transferase</keyword>
<comment type="subunit">
    <text evidence="11">Interacts with MKK3.</text>
</comment>
<dbReference type="InterPro" id="IPR008271">
    <property type="entry name" value="Ser/Thr_kinase_AS"/>
</dbReference>
<keyword evidence="8 12" id="KW-0067">ATP-binding</keyword>
<accession>A0A7J9AL09</accession>
<keyword evidence="7" id="KW-0418">Kinase</keyword>
<dbReference type="GO" id="GO:0005524">
    <property type="term" value="F:ATP binding"/>
    <property type="evidence" value="ECO:0007669"/>
    <property type="project" value="UniProtKB-UniRule"/>
</dbReference>
<dbReference type="EMBL" id="JABEZV010000011">
    <property type="protein sequence ID" value="MBA0724632.1"/>
    <property type="molecule type" value="Genomic_DNA"/>
</dbReference>
<keyword evidence="4" id="KW-0597">Phosphoprotein</keyword>
<comment type="caution">
    <text evidence="15">The sequence shown here is derived from an EMBL/GenBank/DDBJ whole genome shotgun (WGS) entry which is preliminary data.</text>
</comment>
<dbReference type="InterPro" id="IPR050117">
    <property type="entry name" value="MAPK"/>
</dbReference>
<evidence type="ECO:0000256" key="4">
    <source>
        <dbReference type="ARBA" id="ARBA00022553"/>
    </source>
</evidence>
<dbReference type="SUPFAM" id="SSF56112">
    <property type="entry name" value="Protein kinase-like (PK-like)"/>
    <property type="match status" value="1"/>
</dbReference>
<comment type="catalytic activity">
    <reaction evidence="9">
        <text>L-threonyl-[protein] + ATP = O-phospho-L-threonyl-[protein] + ADP + H(+)</text>
        <dbReference type="Rhea" id="RHEA:46608"/>
        <dbReference type="Rhea" id="RHEA-COMP:11060"/>
        <dbReference type="Rhea" id="RHEA-COMP:11605"/>
        <dbReference type="ChEBI" id="CHEBI:15378"/>
        <dbReference type="ChEBI" id="CHEBI:30013"/>
        <dbReference type="ChEBI" id="CHEBI:30616"/>
        <dbReference type="ChEBI" id="CHEBI:61977"/>
        <dbReference type="ChEBI" id="CHEBI:456216"/>
        <dbReference type="EC" id="2.7.11.24"/>
    </reaction>
</comment>
<dbReference type="CDD" id="cd07858">
    <property type="entry name" value="STKc_TEY_MAPK"/>
    <property type="match status" value="1"/>
</dbReference>
<name>A0A7J9AL09_9ROSI</name>
<dbReference type="InterPro" id="IPR000719">
    <property type="entry name" value="Prot_kinase_dom"/>
</dbReference>
<evidence type="ECO:0000313" key="16">
    <source>
        <dbReference type="Proteomes" id="UP000593574"/>
    </source>
</evidence>
<evidence type="ECO:0000256" key="7">
    <source>
        <dbReference type="ARBA" id="ARBA00022777"/>
    </source>
</evidence>
<feature type="domain" description="Protein kinase" evidence="14">
    <location>
        <begin position="32"/>
        <end position="354"/>
    </location>
</feature>
<organism evidence="15 16">
    <name type="scientific">Gossypium laxum</name>
    <dbReference type="NCBI Taxonomy" id="34288"/>
    <lineage>
        <taxon>Eukaryota</taxon>
        <taxon>Viridiplantae</taxon>
        <taxon>Streptophyta</taxon>
        <taxon>Embryophyta</taxon>
        <taxon>Tracheophyta</taxon>
        <taxon>Spermatophyta</taxon>
        <taxon>Magnoliopsida</taxon>
        <taxon>eudicotyledons</taxon>
        <taxon>Gunneridae</taxon>
        <taxon>Pentapetalae</taxon>
        <taxon>rosids</taxon>
        <taxon>malvids</taxon>
        <taxon>Malvales</taxon>
        <taxon>Malvaceae</taxon>
        <taxon>Malvoideae</taxon>
        <taxon>Gossypium</taxon>
    </lineage>
</organism>
<dbReference type="Pfam" id="PF00069">
    <property type="entry name" value="Pkinase"/>
    <property type="match status" value="2"/>
</dbReference>
<proteinExistence type="inferred from homology"/>
<evidence type="ECO:0000256" key="3">
    <source>
        <dbReference type="ARBA" id="ARBA00022527"/>
    </source>
</evidence>
<evidence type="ECO:0000256" key="11">
    <source>
        <dbReference type="ARBA" id="ARBA00062946"/>
    </source>
</evidence>
<dbReference type="PROSITE" id="PS50011">
    <property type="entry name" value="PROTEIN_KINASE_DOM"/>
    <property type="match status" value="1"/>
</dbReference>
<evidence type="ECO:0000256" key="10">
    <source>
        <dbReference type="ARBA" id="ARBA00048312"/>
    </source>
</evidence>
<dbReference type="AlphaFoldDB" id="A0A7J9AL09"/>
<feature type="binding site" evidence="12">
    <location>
        <position position="62"/>
    </location>
    <ligand>
        <name>ATP</name>
        <dbReference type="ChEBI" id="CHEBI:30616"/>
    </ligand>
</feature>
<dbReference type="FunFam" id="3.30.200.20:FF:000046">
    <property type="entry name" value="Mitogen-activated protein kinase"/>
    <property type="match status" value="1"/>
</dbReference>